<gene>
    <name evidence="1" type="ORF">CWN47_09875</name>
</gene>
<evidence type="ECO:0000313" key="1">
    <source>
        <dbReference type="EMBL" id="PLM95658.1"/>
    </source>
</evidence>
<protein>
    <submittedName>
        <fullName evidence="1">AAA family ATPase</fullName>
    </submittedName>
</protein>
<dbReference type="SUPFAM" id="SSF52540">
    <property type="entry name" value="P-loop containing nucleoside triphosphate hydrolases"/>
    <property type="match status" value="1"/>
</dbReference>
<dbReference type="Proteomes" id="UP000234412">
    <property type="component" value="Unassembled WGS sequence"/>
</dbReference>
<feature type="non-terminal residue" evidence="1">
    <location>
        <position position="61"/>
    </location>
</feature>
<dbReference type="EMBL" id="PIDP01000248">
    <property type="protein sequence ID" value="PLM95658.1"/>
    <property type="molecule type" value="Genomic_DNA"/>
</dbReference>
<accession>A0A2N4Z3S2</accession>
<proteinExistence type="predicted"/>
<dbReference type="InterPro" id="IPR027417">
    <property type="entry name" value="P-loop_NTPase"/>
</dbReference>
<comment type="caution">
    <text evidence="1">The sequence shown here is derived from an EMBL/GenBank/DDBJ whole genome shotgun (WGS) entry which is preliminary data.</text>
</comment>
<dbReference type="AlphaFoldDB" id="A0A2N4Z3S2"/>
<reference evidence="1 2" key="2">
    <citation type="submission" date="2018-01" db="EMBL/GenBank/DDBJ databases">
        <title>Genomic study of Klebsiella pneumoniae.</title>
        <authorList>
            <person name="Yang Y."/>
            <person name="Bicalho R."/>
        </authorList>
    </citation>
    <scope>NUCLEOTIDE SEQUENCE [LARGE SCALE GENOMIC DNA]</scope>
    <source>
        <strain evidence="1 2">A8</strain>
    </source>
</reference>
<sequence>MRVEVMEHYGLAQPIDQAGYYETAHHKQLIKDIRGAIHEGRLIAVCGVVGSGKTVTLRRLQ</sequence>
<dbReference type="Gene3D" id="3.40.50.300">
    <property type="entry name" value="P-loop containing nucleotide triphosphate hydrolases"/>
    <property type="match status" value="1"/>
</dbReference>
<name>A0A2N4Z3S2_KLEVA</name>
<organism evidence="1 2">
    <name type="scientific">Klebsiella variicola</name>
    <dbReference type="NCBI Taxonomy" id="244366"/>
    <lineage>
        <taxon>Bacteria</taxon>
        <taxon>Pseudomonadati</taxon>
        <taxon>Pseudomonadota</taxon>
        <taxon>Gammaproteobacteria</taxon>
        <taxon>Enterobacterales</taxon>
        <taxon>Enterobacteriaceae</taxon>
        <taxon>Klebsiella/Raoultella group</taxon>
        <taxon>Klebsiella</taxon>
        <taxon>Klebsiella pneumoniae complex</taxon>
    </lineage>
</organism>
<reference evidence="1 2" key="1">
    <citation type="submission" date="2017-11" db="EMBL/GenBank/DDBJ databases">
        <authorList>
            <person name="Han C.G."/>
        </authorList>
    </citation>
    <scope>NUCLEOTIDE SEQUENCE [LARGE SCALE GENOMIC DNA]</scope>
    <source>
        <strain evidence="1 2">A8</strain>
    </source>
</reference>
<evidence type="ECO:0000313" key="2">
    <source>
        <dbReference type="Proteomes" id="UP000234412"/>
    </source>
</evidence>